<proteinExistence type="predicted"/>
<evidence type="ECO:0000313" key="2">
    <source>
        <dbReference type="EMBL" id="AWR93528.1"/>
    </source>
</evidence>
<dbReference type="Pfam" id="PF09376">
    <property type="entry name" value="NurA"/>
    <property type="match status" value="1"/>
</dbReference>
<dbReference type="EMBL" id="CP029289">
    <property type="protein sequence ID" value="AWR93528.1"/>
    <property type="molecule type" value="Genomic_DNA"/>
</dbReference>
<name>A0A2U9IBY2_9CREN</name>
<accession>A0A2U9IBY2</accession>
<dbReference type="RefSeq" id="WP_110269412.1">
    <property type="nucleotide sequence ID" value="NZ_CP029289.2"/>
</dbReference>
<organism evidence="2 3">
    <name type="scientific">Acidianus brierleyi</name>
    <dbReference type="NCBI Taxonomy" id="41673"/>
    <lineage>
        <taxon>Archaea</taxon>
        <taxon>Thermoproteota</taxon>
        <taxon>Thermoprotei</taxon>
        <taxon>Sulfolobales</taxon>
        <taxon>Sulfolobaceae</taxon>
        <taxon>Acidianus</taxon>
    </lineage>
</organism>
<dbReference type="SMART" id="SM00933">
    <property type="entry name" value="NurA"/>
    <property type="match status" value="1"/>
</dbReference>
<dbReference type="AlphaFoldDB" id="A0A2U9IBY2"/>
<protein>
    <submittedName>
        <fullName evidence="2">Nuclease</fullName>
    </submittedName>
</protein>
<keyword evidence="3" id="KW-1185">Reference proteome</keyword>
<dbReference type="GeneID" id="36830844"/>
<dbReference type="Proteomes" id="UP000248044">
    <property type="component" value="Chromosome"/>
</dbReference>
<evidence type="ECO:0000259" key="1">
    <source>
        <dbReference type="SMART" id="SM00933"/>
    </source>
</evidence>
<dbReference type="KEGG" id="abri:DFR85_01770"/>
<sequence length="354" mass="40652">MKPEETFKRLEDLAKDETEKLRKISIITDYIVDEITLGNIDLDMEIAEPEVKQHVATSVDGSMYQVDIGDIYLIIARAVKITGIYSQKREIPPEISEDFKIVSDYYGIDTAKKDAILLMLTLETNLLESCNSDIIFIDGPLVDPPVFSDQIYGKNILENLAYRRSEIFNKNYDKVVGIVKRFSQRFMINYLLSSGYSQIVNSMERFFISNLISKLRNKKGIKNNVPIILGWINWDKAFEGSVIDDLESTKIAYLKYREKLNYSIFSAYYQYDVISPISRVDVLGLNYPYNLQNFITAWGASGYSEVTILNKLADDFSEISKNEANAYAKLLFSKIKRDINPSDIVMMRRSPNDL</sequence>
<reference evidence="2 3" key="1">
    <citation type="submission" date="2018-05" db="EMBL/GenBank/DDBJ databases">
        <title>Complete Genome Sequences of Extremely Thermoacidophilic, Metal-Mobilizing Type-Strain Members of the Archaeal Family Sulfolobaceae: Acidianus brierleyi DSM-1651T, Acidianus sulfidivorans DSM-18786T, Metallosphaera hakonensis DSM-7519T, and Metallosphaera prunae DSM-10039T.</title>
        <authorList>
            <person name="Counts J.A."/>
            <person name="Kelly R.M."/>
        </authorList>
    </citation>
    <scope>NUCLEOTIDE SEQUENCE [LARGE SCALE GENOMIC DNA]</scope>
    <source>
        <strain evidence="2 3">DSM 1651</strain>
    </source>
</reference>
<evidence type="ECO:0000313" key="3">
    <source>
        <dbReference type="Proteomes" id="UP000248044"/>
    </source>
</evidence>
<dbReference type="OrthoDB" id="15456at2157"/>
<gene>
    <name evidence="2" type="ORF">DFR85_01770</name>
</gene>
<dbReference type="InterPro" id="IPR018977">
    <property type="entry name" value="NurA_domain"/>
</dbReference>
<feature type="domain" description="NurA" evidence="1">
    <location>
        <begin position="54"/>
        <end position="319"/>
    </location>
</feature>